<gene>
    <name evidence="1" type="ORF">EJ04DRAFT_294475</name>
</gene>
<organism evidence="1 2">
    <name type="scientific">Polyplosphaeria fusca</name>
    <dbReference type="NCBI Taxonomy" id="682080"/>
    <lineage>
        <taxon>Eukaryota</taxon>
        <taxon>Fungi</taxon>
        <taxon>Dikarya</taxon>
        <taxon>Ascomycota</taxon>
        <taxon>Pezizomycotina</taxon>
        <taxon>Dothideomycetes</taxon>
        <taxon>Pleosporomycetidae</taxon>
        <taxon>Pleosporales</taxon>
        <taxon>Tetraplosphaeriaceae</taxon>
        <taxon>Polyplosphaeria</taxon>
    </lineage>
</organism>
<reference evidence="1" key="1">
    <citation type="journal article" date="2020" name="Stud. Mycol.">
        <title>101 Dothideomycetes genomes: a test case for predicting lifestyles and emergence of pathogens.</title>
        <authorList>
            <person name="Haridas S."/>
            <person name="Albert R."/>
            <person name="Binder M."/>
            <person name="Bloem J."/>
            <person name="Labutti K."/>
            <person name="Salamov A."/>
            <person name="Andreopoulos B."/>
            <person name="Baker S."/>
            <person name="Barry K."/>
            <person name="Bills G."/>
            <person name="Bluhm B."/>
            <person name="Cannon C."/>
            <person name="Castanera R."/>
            <person name="Culley D."/>
            <person name="Daum C."/>
            <person name="Ezra D."/>
            <person name="Gonzalez J."/>
            <person name="Henrissat B."/>
            <person name="Kuo A."/>
            <person name="Liang C."/>
            <person name="Lipzen A."/>
            <person name="Lutzoni F."/>
            <person name="Magnuson J."/>
            <person name="Mondo S."/>
            <person name="Nolan M."/>
            <person name="Ohm R."/>
            <person name="Pangilinan J."/>
            <person name="Park H.-J."/>
            <person name="Ramirez L."/>
            <person name="Alfaro M."/>
            <person name="Sun H."/>
            <person name="Tritt A."/>
            <person name="Yoshinaga Y."/>
            <person name="Zwiers L.-H."/>
            <person name="Turgeon B."/>
            <person name="Goodwin S."/>
            <person name="Spatafora J."/>
            <person name="Crous P."/>
            <person name="Grigoriev I."/>
        </authorList>
    </citation>
    <scope>NUCLEOTIDE SEQUENCE</scope>
    <source>
        <strain evidence="1">CBS 125425</strain>
    </source>
</reference>
<name>A0A9P4R6H2_9PLEO</name>
<dbReference type="Proteomes" id="UP000799444">
    <property type="component" value="Unassembled WGS sequence"/>
</dbReference>
<evidence type="ECO:0000313" key="2">
    <source>
        <dbReference type="Proteomes" id="UP000799444"/>
    </source>
</evidence>
<comment type="caution">
    <text evidence="1">The sequence shown here is derived from an EMBL/GenBank/DDBJ whole genome shotgun (WGS) entry which is preliminary data.</text>
</comment>
<dbReference type="EMBL" id="ML996103">
    <property type="protein sequence ID" value="KAF2739779.1"/>
    <property type="molecule type" value="Genomic_DNA"/>
</dbReference>
<keyword evidence="2" id="KW-1185">Reference proteome</keyword>
<dbReference type="AlphaFoldDB" id="A0A9P4R6H2"/>
<sequence length="129" mass="14199">MVMGKRLCYKAQRLRLLNMGARPRKCKILKPLIHCRYIGSALATVLARSPLLGIILQCNYYVSVLVTARHDRLDGEVPIAVATLHEPSSHCRHRTSGDWLVLLQGAEAGTALIFNNLKLQTPSAKAVVG</sequence>
<protein>
    <submittedName>
        <fullName evidence="1">Uncharacterized protein</fullName>
    </submittedName>
</protein>
<proteinExistence type="predicted"/>
<evidence type="ECO:0000313" key="1">
    <source>
        <dbReference type="EMBL" id="KAF2739779.1"/>
    </source>
</evidence>
<accession>A0A9P4R6H2</accession>